<reference evidence="2" key="1">
    <citation type="submission" date="2018-03" db="EMBL/GenBank/DDBJ databases">
        <authorList>
            <person name="Navarro De La Torre S."/>
        </authorList>
    </citation>
    <scope>NUCLEOTIDE SEQUENCE [LARGE SCALE GENOMIC DNA]</scope>
    <source>
        <strain evidence="2">EAod3</strain>
    </source>
</reference>
<protein>
    <submittedName>
        <fullName evidence="1">Uncharacterized protein</fullName>
    </submittedName>
</protein>
<dbReference type="InterPro" id="IPR049725">
    <property type="entry name" value="STM3845-like"/>
</dbReference>
<dbReference type="RefSeq" id="WP_108841351.1">
    <property type="nucleotide sequence ID" value="NZ_ONZI01000001.1"/>
</dbReference>
<evidence type="ECO:0000313" key="1">
    <source>
        <dbReference type="EMBL" id="SPJ32487.1"/>
    </source>
</evidence>
<gene>
    <name evidence="1" type="ORF">KSP9073_00488</name>
</gene>
<dbReference type="NCBIfam" id="NF038232">
    <property type="entry name" value="STM3845_fam"/>
    <property type="match status" value="1"/>
</dbReference>
<dbReference type="AlphaFoldDB" id="A0A2R8CHW5"/>
<dbReference type="EMBL" id="ONZI01000001">
    <property type="protein sequence ID" value="SPJ32487.1"/>
    <property type="molecule type" value="Genomic_DNA"/>
</dbReference>
<keyword evidence="2" id="KW-1185">Reference proteome</keyword>
<name>A0A2R8CHW5_9GAMM</name>
<dbReference type="Proteomes" id="UP000244934">
    <property type="component" value="Unassembled WGS sequence"/>
</dbReference>
<organism evidence="1 2">
    <name type="scientific">Kushneria phyllosphaerae</name>
    <dbReference type="NCBI Taxonomy" id="2100822"/>
    <lineage>
        <taxon>Bacteria</taxon>
        <taxon>Pseudomonadati</taxon>
        <taxon>Pseudomonadota</taxon>
        <taxon>Gammaproteobacteria</taxon>
        <taxon>Oceanospirillales</taxon>
        <taxon>Halomonadaceae</taxon>
        <taxon>Kushneria</taxon>
    </lineage>
</organism>
<sequence length="344" mass="39739">MGSADEKKPESLIDFYAEYLENIDFSKSKVAFPKKHMVLVCGGQVPKKNGSLTGVNIQNIEKEKFASLREAFYKVYLQNCKSPFNMFMPEEMKSWQDHDLFNDLVEMEVMLAYACSIVLIFLESSGSLVELGMFSQLNEFHGRVLVINNDEFEFADSFINLGALSYLRKRNEHSVCLYPRVSDCGVVTEETMNFVIGDVSEYLKGLNKNEKFDVKNKFHYLIFILELIKIFRALTIKEILDFAKISFLEFPEIEVDGNFIEKGLRVLIEFGVLENKGLGSYVFYILSSEKDFYRIKFHHKEGNDGDFARLRSEIIDFYRNSSESAHSKRLKSIKGLNEVSEELF</sequence>
<accession>A0A2R8CHW5</accession>
<evidence type="ECO:0000313" key="2">
    <source>
        <dbReference type="Proteomes" id="UP000244934"/>
    </source>
</evidence>
<dbReference type="OrthoDB" id="9157388at2"/>
<proteinExistence type="predicted"/>